<reference evidence="1" key="1">
    <citation type="submission" date="2018-06" db="EMBL/GenBank/DDBJ databases">
        <title>SME-4 producing Serratia marcescens from Argentina and comparison with genomes of other SME-producers.</title>
        <authorList>
            <person name="Dabos L."/>
            <person name="Patino Navarrete R."/>
            <person name="Naas T."/>
        </authorList>
    </citation>
    <scope>NUCLEOTIDE SEQUENCE</scope>
    <source>
        <strain evidence="1">S6</strain>
    </source>
</reference>
<protein>
    <submittedName>
        <fullName evidence="1">Uncharacterized protein</fullName>
    </submittedName>
</protein>
<evidence type="ECO:0000313" key="1">
    <source>
        <dbReference type="EMBL" id="AXH02301.1"/>
    </source>
</evidence>
<dbReference type="AlphaFoldDB" id="A0A345IR29"/>
<sequence length="44" mass="4831">MLIVKTNITPPQAMPKKKPKLNVFNQNGQNGGGGICTPYFHSFL</sequence>
<accession>A0A345IR29</accession>
<organism evidence="1">
    <name type="scientific">Serratia marcescens</name>
    <dbReference type="NCBI Taxonomy" id="615"/>
    <lineage>
        <taxon>Bacteria</taxon>
        <taxon>Pseudomonadati</taxon>
        <taxon>Pseudomonadota</taxon>
        <taxon>Gammaproteobacteria</taxon>
        <taxon>Enterobacterales</taxon>
        <taxon>Yersiniaceae</taxon>
        <taxon>Serratia</taxon>
    </lineage>
</organism>
<proteinExistence type="predicted"/>
<dbReference type="EMBL" id="MH460882">
    <property type="protein sequence ID" value="AXH02301.1"/>
    <property type="molecule type" value="Genomic_DNA"/>
</dbReference>
<name>A0A345IR29_SERMA</name>